<protein>
    <submittedName>
        <fullName evidence="1">Uncharacterized protein</fullName>
    </submittedName>
</protein>
<dbReference type="AlphaFoldDB" id="X1PT78"/>
<comment type="caution">
    <text evidence="1">The sequence shown here is derived from an EMBL/GenBank/DDBJ whole genome shotgun (WGS) entry which is preliminary data.</text>
</comment>
<accession>X1PT78</accession>
<proteinExistence type="predicted"/>
<dbReference type="NCBIfam" id="TIGR04088">
    <property type="entry name" value="cognate_SipW"/>
    <property type="match status" value="1"/>
</dbReference>
<sequence>MRRVLLALITIIVVASLAAVGTYAGFIDTETSEGNILEAGTLDLFLENPTGVGASLGHGVLRTWHYENLPSG</sequence>
<evidence type="ECO:0000313" key="1">
    <source>
        <dbReference type="EMBL" id="GAI42300.1"/>
    </source>
</evidence>
<dbReference type="Pfam" id="PF12389">
    <property type="entry name" value="Peptidase_M73"/>
    <property type="match status" value="1"/>
</dbReference>
<reference evidence="1" key="1">
    <citation type="journal article" date="2014" name="Front. Microbiol.">
        <title>High frequency of phylogenetically diverse reductive dehalogenase-homologous genes in deep subseafloor sedimentary metagenomes.</title>
        <authorList>
            <person name="Kawai M."/>
            <person name="Futagami T."/>
            <person name="Toyoda A."/>
            <person name="Takaki Y."/>
            <person name="Nishi S."/>
            <person name="Hori S."/>
            <person name="Arai W."/>
            <person name="Tsubouchi T."/>
            <person name="Morono Y."/>
            <person name="Uchiyama I."/>
            <person name="Ito T."/>
            <person name="Fujiyama A."/>
            <person name="Inagaki F."/>
            <person name="Takami H."/>
        </authorList>
    </citation>
    <scope>NUCLEOTIDE SEQUENCE</scope>
    <source>
        <strain evidence="1">Expedition CK06-06</strain>
    </source>
</reference>
<dbReference type="EMBL" id="BARV01026557">
    <property type="protein sequence ID" value="GAI42300.1"/>
    <property type="molecule type" value="Genomic_DNA"/>
</dbReference>
<feature type="non-terminal residue" evidence="1">
    <location>
        <position position="72"/>
    </location>
</feature>
<organism evidence="1">
    <name type="scientific">marine sediment metagenome</name>
    <dbReference type="NCBI Taxonomy" id="412755"/>
    <lineage>
        <taxon>unclassified sequences</taxon>
        <taxon>metagenomes</taxon>
        <taxon>ecological metagenomes</taxon>
    </lineage>
</organism>
<dbReference type="InterPro" id="IPR023833">
    <property type="entry name" value="Signal_pept_SipW-depend-type"/>
</dbReference>
<dbReference type="InterPro" id="IPR022121">
    <property type="entry name" value="Peptidase_M73_camelysin"/>
</dbReference>
<name>X1PT78_9ZZZZ</name>
<gene>
    <name evidence="1" type="ORF">S06H3_42892</name>
</gene>